<feature type="region of interest" description="Disordered" evidence="2">
    <location>
        <begin position="233"/>
        <end position="252"/>
    </location>
</feature>
<proteinExistence type="predicted"/>
<dbReference type="Pfam" id="PF07963">
    <property type="entry name" value="N_methyl"/>
    <property type="match status" value="1"/>
</dbReference>
<evidence type="ECO:0000256" key="1">
    <source>
        <dbReference type="ARBA" id="ARBA00022481"/>
    </source>
</evidence>
<name>A0A8F9XHM7_9BACT</name>
<evidence type="ECO:0000256" key="3">
    <source>
        <dbReference type="SAM" id="Phobius"/>
    </source>
</evidence>
<organism evidence="4 5">
    <name type="scientific">Horticoccus luteus</name>
    <dbReference type="NCBI Taxonomy" id="2862869"/>
    <lineage>
        <taxon>Bacteria</taxon>
        <taxon>Pseudomonadati</taxon>
        <taxon>Verrucomicrobiota</taxon>
        <taxon>Opitutia</taxon>
        <taxon>Opitutales</taxon>
        <taxon>Opitutaceae</taxon>
        <taxon>Horticoccus</taxon>
    </lineage>
</organism>
<dbReference type="InterPro" id="IPR045584">
    <property type="entry name" value="Pilin-like"/>
</dbReference>
<dbReference type="InterPro" id="IPR000983">
    <property type="entry name" value="Bac_GSPG_pilin"/>
</dbReference>
<dbReference type="Gene3D" id="3.30.700.10">
    <property type="entry name" value="Glycoprotein, Type 4 Pilin"/>
    <property type="match status" value="1"/>
</dbReference>
<dbReference type="GO" id="GO:0015627">
    <property type="term" value="C:type II protein secretion system complex"/>
    <property type="evidence" value="ECO:0007669"/>
    <property type="project" value="InterPro"/>
</dbReference>
<evidence type="ECO:0000313" key="5">
    <source>
        <dbReference type="Proteomes" id="UP000825051"/>
    </source>
</evidence>
<feature type="transmembrane region" description="Helical" evidence="3">
    <location>
        <begin position="12"/>
        <end position="34"/>
    </location>
</feature>
<keyword evidence="1" id="KW-0488">Methylation</keyword>
<dbReference type="GO" id="GO:0015628">
    <property type="term" value="P:protein secretion by the type II secretion system"/>
    <property type="evidence" value="ECO:0007669"/>
    <property type="project" value="InterPro"/>
</dbReference>
<dbReference type="AlphaFoldDB" id="A0A8F9XHM7"/>
<dbReference type="KEGG" id="ole:K0B96_07310"/>
<accession>A0A8F9XHM7</accession>
<protein>
    <submittedName>
        <fullName evidence="4">Prepilin-type N-terminal cleavage/methylation domain-containing protein</fullName>
    </submittedName>
</protein>
<dbReference type="PRINTS" id="PR00813">
    <property type="entry name" value="BCTERIALGSPG"/>
</dbReference>
<dbReference type="RefSeq" id="WP_220165557.1">
    <property type="nucleotide sequence ID" value="NZ_CP080507.1"/>
</dbReference>
<keyword evidence="5" id="KW-1185">Reference proteome</keyword>
<dbReference type="Proteomes" id="UP000825051">
    <property type="component" value="Chromosome"/>
</dbReference>
<dbReference type="EMBL" id="CP080507">
    <property type="protein sequence ID" value="QYM80407.1"/>
    <property type="molecule type" value="Genomic_DNA"/>
</dbReference>
<sequence>MQKLSRYPRGFTLIELLTVIAIIGILAAIIIPTVGTVRDKAQRAVDANNLREIAKAAMIYAADNNDRLPDPNSSPAPSITGEKVYVWAGLLAKSGALTDGSLYFSKTDPKSDGTIPALVLDGADSSKNTLNADFTAKTPSIEMVGGLKMSDPATTPVAFTRGLATDGKWDNNSDGNGTSVYGEIGGYIAFLGGNVQFYQDLGATAATGKLTQGNGKLTNNILQAIPRTSTQRVYGKGGTIGTSAGTPPVAPN</sequence>
<dbReference type="SUPFAM" id="SSF54523">
    <property type="entry name" value="Pili subunits"/>
    <property type="match status" value="1"/>
</dbReference>
<keyword evidence="3" id="KW-0812">Transmembrane</keyword>
<evidence type="ECO:0000256" key="2">
    <source>
        <dbReference type="SAM" id="MobiDB-lite"/>
    </source>
</evidence>
<gene>
    <name evidence="4" type="ORF">K0B96_07310</name>
</gene>
<keyword evidence="3" id="KW-1133">Transmembrane helix</keyword>
<keyword evidence="3" id="KW-0472">Membrane</keyword>
<dbReference type="PANTHER" id="PTHR30093">
    <property type="entry name" value="GENERAL SECRETION PATHWAY PROTEIN G"/>
    <property type="match status" value="1"/>
</dbReference>
<evidence type="ECO:0000313" key="4">
    <source>
        <dbReference type="EMBL" id="QYM80407.1"/>
    </source>
</evidence>
<reference evidence="4" key="1">
    <citation type="submission" date="2021-08" db="EMBL/GenBank/DDBJ databases">
        <title>Genome of a novel bacterium of the phylum Verrucomicrobia, Oleiharenicola sp. KSB-15.</title>
        <authorList>
            <person name="Chung J.-H."/>
            <person name="Ahn J.-H."/>
            <person name="Yoon Y."/>
            <person name="Kim D.-Y."/>
            <person name="An S.-H."/>
            <person name="Park I."/>
            <person name="Yeon J."/>
        </authorList>
    </citation>
    <scope>NUCLEOTIDE SEQUENCE</scope>
    <source>
        <strain evidence="4">KSB-15</strain>
    </source>
</reference>
<dbReference type="InterPro" id="IPR012902">
    <property type="entry name" value="N_methyl_site"/>
</dbReference>
<dbReference type="NCBIfam" id="TIGR02532">
    <property type="entry name" value="IV_pilin_GFxxxE"/>
    <property type="match status" value="1"/>
</dbReference>
<dbReference type="PROSITE" id="PS00409">
    <property type="entry name" value="PROKAR_NTER_METHYL"/>
    <property type="match status" value="1"/>
</dbReference>